<dbReference type="SUPFAM" id="SSF52833">
    <property type="entry name" value="Thioredoxin-like"/>
    <property type="match status" value="1"/>
</dbReference>
<dbReference type="InterPro" id="IPR036249">
    <property type="entry name" value="Thioredoxin-like_sf"/>
</dbReference>
<dbReference type="InterPro" id="IPR036282">
    <property type="entry name" value="Glutathione-S-Trfase_C_sf"/>
</dbReference>
<protein>
    <submittedName>
        <fullName evidence="4">Glutathione S-transferase</fullName>
    </submittedName>
</protein>
<dbReference type="SFLD" id="SFLDG00358">
    <property type="entry name" value="Main_(cytGST)"/>
    <property type="match status" value="1"/>
</dbReference>
<gene>
    <name evidence="4" type="ORF">B0T18DRAFT_401190</name>
</gene>
<evidence type="ECO:0000256" key="1">
    <source>
        <dbReference type="ARBA" id="ARBA00007409"/>
    </source>
</evidence>
<organism evidence="4 5">
    <name type="scientific">Schizothecium vesticola</name>
    <dbReference type="NCBI Taxonomy" id="314040"/>
    <lineage>
        <taxon>Eukaryota</taxon>
        <taxon>Fungi</taxon>
        <taxon>Dikarya</taxon>
        <taxon>Ascomycota</taxon>
        <taxon>Pezizomycotina</taxon>
        <taxon>Sordariomycetes</taxon>
        <taxon>Sordariomycetidae</taxon>
        <taxon>Sordariales</taxon>
        <taxon>Schizotheciaceae</taxon>
        <taxon>Schizothecium</taxon>
    </lineage>
</organism>
<accession>A0AA40K9Z8</accession>
<dbReference type="PROSITE" id="PS50404">
    <property type="entry name" value="GST_NTER"/>
    <property type="match status" value="1"/>
</dbReference>
<dbReference type="SUPFAM" id="SSF47616">
    <property type="entry name" value="GST C-terminal domain-like"/>
    <property type="match status" value="1"/>
</dbReference>
<dbReference type="PROSITE" id="PS50405">
    <property type="entry name" value="GST_CTER"/>
    <property type="match status" value="1"/>
</dbReference>
<evidence type="ECO:0000259" key="3">
    <source>
        <dbReference type="PROSITE" id="PS50405"/>
    </source>
</evidence>
<reference evidence="4" key="1">
    <citation type="submission" date="2023-06" db="EMBL/GenBank/DDBJ databases">
        <title>Genome-scale phylogeny and comparative genomics of the fungal order Sordariales.</title>
        <authorList>
            <consortium name="Lawrence Berkeley National Laboratory"/>
            <person name="Hensen N."/>
            <person name="Bonometti L."/>
            <person name="Westerberg I."/>
            <person name="Brannstrom I.O."/>
            <person name="Guillou S."/>
            <person name="Cros-Aarteil S."/>
            <person name="Calhoun S."/>
            <person name="Haridas S."/>
            <person name="Kuo A."/>
            <person name="Mondo S."/>
            <person name="Pangilinan J."/>
            <person name="Riley R."/>
            <person name="LaButti K."/>
            <person name="Andreopoulos B."/>
            <person name="Lipzen A."/>
            <person name="Chen C."/>
            <person name="Yanf M."/>
            <person name="Daum C."/>
            <person name="Ng V."/>
            <person name="Clum A."/>
            <person name="Steindorff A."/>
            <person name="Ohm R."/>
            <person name="Martin F."/>
            <person name="Silar P."/>
            <person name="Natvig D."/>
            <person name="Lalanne C."/>
            <person name="Gautier V."/>
            <person name="Ament-velasquez S.L."/>
            <person name="Kruys A."/>
            <person name="Hutchinson M.I."/>
            <person name="Powell A.J."/>
            <person name="Barry K."/>
            <person name="Miller A.N."/>
            <person name="Grigoriev I.V."/>
            <person name="Debuchy R."/>
            <person name="Gladieux P."/>
            <person name="Thoren M.H."/>
            <person name="Johannesson H."/>
        </authorList>
    </citation>
    <scope>NUCLEOTIDE SEQUENCE</scope>
    <source>
        <strain evidence="4">SMH3187-1</strain>
    </source>
</reference>
<dbReference type="InterPro" id="IPR040079">
    <property type="entry name" value="Glutathione_S-Trfase"/>
</dbReference>
<comment type="caution">
    <text evidence="4">The sequence shown here is derived from an EMBL/GenBank/DDBJ whole genome shotgun (WGS) entry which is preliminary data.</text>
</comment>
<dbReference type="Pfam" id="PF13409">
    <property type="entry name" value="GST_N_2"/>
    <property type="match status" value="1"/>
</dbReference>
<evidence type="ECO:0000313" key="5">
    <source>
        <dbReference type="Proteomes" id="UP001172155"/>
    </source>
</evidence>
<sequence length="234" mass="26452">MPSSQLKPITLWGKGGPNPPKVAIFLSELGLPYNINAIPFSDIKQPAYLALNPNGRLPTIEDPNNNDLVLWESGAIIEYLIERYDTDHKLSFPAGTHEAYLAKQWLFFQTTGQAPYYGQAVWFVTYHQEKLPSAIERYFKEIKRVMGVLTLHLERQKEAFPEAADGPWLVGGRVSYADISFLSWQEAIKRVLGNAAHEGQTYSEDEFPVVKAWLERMRARPAVAEVLGTMMQGK</sequence>
<name>A0AA40K9Z8_9PEZI</name>
<dbReference type="SFLD" id="SFLDG01151">
    <property type="entry name" value="Main.2:_Nu-like"/>
    <property type="match status" value="1"/>
</dbReference>
<dbReference type="Gene3D" id="1.20.1050.130">
    <property type="match status" value="1"/>
</dbReference>
<keyword evidence="5" id="KW-1185">Reference proteome</keyword>
<proteinExistence type="inferred from homology"/>
<comment type="similarity">
    <text evidence="1">Belongs to the GST superfamily.</text>
</comment>
<dbReference type="PANTHER" id="PTHR44051">
    <property type="entry name" value="GLUTATHIONE S-TRANSFERASE-RELATED"/>
    <property type="match status" value="1"/>
</dbReference>
<evidence type="ECO:0000259" key="2">
    <source>
        <dbReference type="PROSITE" id="PS50404"/>
    </source>
</evidence>
<dbReference type="InterPro" id="IPR010987">
    <property type="entry name" value="Glutathione-S-Trfase_C-like"/>
</dbReference>
<feature type="domain" description="GST C-terminal" evidence="3">
    <location>
        <begin position="95"/>
        <end position="234"/>
    </location>
</feature>
<dbReference type="InterPro" id="IPR004045">
    <property type="entry name" value="Glutathione_S-Trfase_N"/>
</dbReference>
<feature type="domain" description="GST N-terminal" evidence="2">
    <location>
        <begin position="6"/>
        <end position="88"/>
    </location>
</feature>
<dbReference type="PANTHER" id="PTHR44051:SF23">
    <property type="entry name" value="GLUTATHIONE S-TRANSFERASE-LIKE PROTEIN TPCF"/>
    <property type="match status" value="1"/>
</dbReference>
<dbReference type="Pfam" id="PF14497">
    <property type="entry name" value="GST_C_3"/>
    <property type="match status" value="1"/>
</dbReference>
<dbReference type="SFLD" id="SFLDS00019">
    <property type="entry name" value="Glutathione_Transferase_(cytos"/>
    <property type="match status" value="1"/>
</dbReference>
<dbReference type="InterPro" id="IPR004046">
    <property type="entry name" value="GST_C"/>
</dbReference>
<dbReference type="AlphaFoldDB" id="A0AA40K9Z8"/>
<evidence type="ECO:0000313" key="4">
    <source>
        <dbReference type="EMBL" id="KAK0750857.1"/>
    </source>
</evidence>
<dbReference type="CDD" id="cd03048">
    <property type="entry name" value="GST_N_Ure2p_like"/>
    <property type="match status" value="1"/>
</dbReference>
<dbReference type="Proteomes" id="UP001172155">
    <property type="component" value="Unassembled WGS sequence"/>
</dbReference>
<dbReference type="EMBL" id="JAUKUD010000002">
    <property type="protein sequence ID" value="KAK0750857.1"/>
    <property type="molecule type" value="Genomic_DNA"/>
</dbReference>